<keyword evidence="3" id="KW-1003">Cell membrane</keyword>
<feature type="transmembrane region" description="Helical" evidence="17">
    <location>
        <begin position="68"/>
        <end position="92"/>
    </location>
</feature>
<evidence type="ECO:0000256" key="14">
    <source>
        <dbReference type="ARBA" id="ARBA00025923"/>
    </source>
</evidence>
<comment type="function">
    <text evidence="13">Essential cell division protein that coordinates cell division and chromosome segregation. The N-terminus is involved in assembly of the cell-division machinery. The C-terminus functions as a DNA motor that moves dsDNA in an ATP-dependent manner towards the dif recombination site, which is located within the replication terminus region. Required for activation of the Xer recombinase, allowing activation of chromosome unlinking by recombination.</text>
</comment>
<keyword evidence="6 15" id="KW-0547">Nucleotide-binding</keyword>
<evidence type="ECO:0000256" key="17">
    <source>
        <dbReference type="SAM" id="Phobius"/>
    </source>
</evidence>
<gene>
    <name evidence="19" type="ORF">SAMN02745110_00980</name>
</gene>
<name>A0A1T4LWV1_9FIRM</name>
<keyword evidence="11 17" id="KW-0472">Membrane</keyword>
<dbReference type="InterPro" id="IPR036259">
    <property type="entry name" value="MFS_trans_sf"/>
</dbReference>
<evidence type="ECO:0000256" key="15">
    <source>
        <dbReference type="PROSITE-ProRule" id="PRU00289"/>
    </source>
</evidence>
<feature type="compositionally biased region" description="Basic and acidic residues" evidence="16">
    <location>
        <begin position="291"/>
        <end position="300"/>
    </location>
</feature>
<feature type="compositionally biased region" description="Polar residues" evidence="16">
    <location>
        <begin position="9"/>
        <end position="26"/>
    </location>
</feature>
<dbReference type="GO" id="GO:0003677">
    <property type="term" value="F:DNA binding"/>
    <property type="evidence" value="ECO:0007669"/>
    <property type="project" value="UniProtKB-KW"/>
</dbReference>
<dbReference type="GO" id="GO:0051301">
    <property type="term" value="P:cell division"/>
    <property type="evidence" value="ECO:0007669"/>
    <property type="project" value="UniProtKB-KW"/>
</dbReference>
<comment type="subunit">
    <text evidence="14">Homohexamer. Forms a ring that surrounds DNA.</text>
</comment>
<evidence type="ECO:0000256" key="5">
    <source>
        <dbReference type="ARBA" id="ARBA00022692"/>
    </source>
</evidence>
<dbReference type="GO" id="GO:0007059">
    <property type="term" value="P:chromosome segregation"/>
    <property type="evidence" value="ECO:0007669"/>
    <property type="project" value="UniProtKB-KW"/>
</dbReference>
<keyword evidence="4" id="KW-0132">Cell division</keyword>
<evidence type="ECO:0000256" key="6">
    <source>
        <dbReference type="ARBA" id="ARBA00022741"/>
    </source>
</evidence>
<protein>
    <submittedName>
        <fullName evidence="19">DNA translocase FtsK</fullName>
    </submittedName>
</protein>
<evidence type="ECO:0000256" key="13">
    <source>
        <dbReference type="ARBA" id="ARBA00024986"/>
    </source>
</evidence>
<dbReference type="PANTHER" id="PTHR22683">
    <property type="entry name" value="SPORULATION PROTEIN RELATED"/>
    <property type="match status" value="1"/>
</dbReference>
<feature type="region of interest" description="Disordered" evidence="16">
    <location>
        <begin position="454"/>
        <end position="473"/>
    </location>
</feature>
<dbReference type="InterPro" id="IPR036390">
    <property type="entry name" value="WH_DNA-bd_sf"/>
</dbReference>
<evidence type="ECO:0000256" key="16">
    <source>
        <dbReference type="SAM" id="MobiDB-lite"/>
    </source>
</evidence>
<dbReference type="Proteomes" id="UP000189857">
    <property type="component" value="Unassembled WGS sequence"/>
</dbReference>
<evidence type="ECO:0000256" key="8">
    <source>
        <dbReference type="ARBA" id="ARBA00022840"/>
    </source>
</evidence>
<evidence type="ECO:0000256" key="1">
    <source>
        <dbReference type="ARBA" id="ARBA00004651"/>
    </source>
</evidence>
<dbReference type="SMART" id="SM00843">
    <property type="entry name" value="Ftsk_gamma"/>
    <property type="match status" value="1"/>
</dbReference>
<dbReference type="Gene3D" id="3.30.980.40">
    <property type="match status" value="1"/>
</dbReference>
<dbReference type="AlphaFoldDB" id="A0A1T4LWV1"/>
<keyword evidence="8 15" id="KW-0067">ATP-binding</keyword>
<evidence type="ECO:0000313" key="20">
    <source>
        <dbReference type="Proteomes" id="UP000189857"/>
    </source>
</evidence>
<keyword evidence="9 17" id="KW-1133">Transmembrane helix</keyword>
<feature type="region of interest" description="Disordered" evidence="16">
    <location>
        <begin position="285"/>
        <end position="425"/>
    </location>
</feature>
<sequence>MAASKGRKTSTGTRGSNSTKNINSNAEDSRKVERQKEIYLFAFLAVSVFLLLSNFKLCGFVGNVISGFFFGLFGTITYLIPFYLFFSAAYLLSNGTNKKVLKKIIWVGIALLLIGFIMQLIAGAGNVTVKSLYMEGYKHKDGGGVIFGGLLSLLYKLIGKVGCIIFTTLFVIVAIIEIINISFIKLFKRMGSSIKETANYDYSQYEDEYDDERYEEALSGGKIVNHEPKHILNNTTILSESGIPVPEKPKRRKKKKNVEYPADEMMELNGDGTVKDIYVSGEDENDMMPEFLKDSHEKVKDRKGKRKKDKAYSAESDNDSEDAYNSINSLSFKERSKANGGIFDEPSEEVYNDLFSEGINDSDEISSDSEGEAETSEEIFVDNGSKVEKQPGRTGVHTRKQPIKTDIFDLKSGSGRKKSSFGESGDFVKSVNESLFGSSRKSDEVKIFNDDESSLAKDASGSNGKDDLNEELDSSSIKEIKRKEYKFPPVSLLENGKSKKSKSNEDFVRENGVKLKETFESFGVNVTITDYSVGPAVTRFELQPEQGVKVSKIVGLQDDLKLALAAEDIRIEAPIPGKSAIGIEIPNKENQKVFFREVIDNDKFKTFGSNLAFAVGKDIGGQVVVTDIAKMPHLLIAGATGSGKSVCINTIIMSILYKAKPDDVKMIMIDPKMVELAGYNGIPHLLIPVVTDPKKAAGALNWAVVEMTKRYQLFAKNNVRNISGFNQKFESEGPRDDDPEFRKLPQIVVIVDELADLMMVAHAEVEDAIIRLCQLARAAGIHLIIATQRPSVDVITGLIKANVPSRIAFAVSSGVDSRTILDMNGAEKLLGKGDMLFYPTGYPKPVRVQGAFISDDEVVSIVGYIKKNNDGSYDDSVSESIENNSVSSSSQGSAGGDDGNRYDELFEDAARLVIEKDKASIGNLQRVFRIGFNRAARIMDQLSEAGVVGPEEGTKPRKILMTMDQFDDYISL</sequence>
<feature type="transmembrane region" description="Helical" evidence="17">
    <location>
        <begin position="38"/>
        <end position="62"/>
    </location>
</feature>
<evidence type="ECO:0000256" key="3">
    <source>
        <dbReference type="ARBA" id="ARBA00022475"/>
    </source>
</evidence>
<dbReference type="EMBL" id="FUXA01000006">
    <property type="protein sequence ID" value="SJZ59155.1"/>
    <property type="molecule type" value="Genomic_DNA"/>
</dbReference>
<dbReference type="RefSeq" id="WP_078786827.1">
    <property type="nucleotide sequence ID" value="NZ_FMTO01000004.1"/>
</dbReference>
<feature type="region of interest" description="Disordered" evidence="16">
    <location>
        <begin position="1"/>
        <end position="28"/>
    </location>
</feature>
<proteinExistence type="inferred from homology"/>
<dbReference type="PROSITE" id="PS50901">
    <property type="entry name" value="FTSK"/>
    <property type="match status" value="1"/>
</dbReference>
<evidence type="ECO:0000313" key="19">
    <source>
        <dbReference type="EMBL" id="SJZ59155.1"/>
    </source>
</evidence>
<dbReference type="Pfam" id="PF13491">
    <property type="entry name" value="FtsK_4TM"/>
    <property type="match status" value="1"/>
</dbReference>
<evidence type="ECO:0000256" key="10">
    <source>
        <dbReference type="ARBA" id="ARBA00023125"/>
    </source>
</evidence>
<dbReference type="SUPFAM" id="SSF46785">
    <property type="entry name" value="Winged helix' DNA-binding domain"/>
    <property type="match status" value="1"/>
</dbReference>
<dbReference type="InterPro" id="IPR041027">
    <property type="entry name" value="FtsK_alpha"/>
</dbReference>
<dbReference type="Gene3D" id="1.10.10.10">
    <property type="entry name" value="Winged helix-like DNA-binding domain superfamily/Winged helix DNA-binding domain"/>
    <property type="match status" value="1"/>
</dbReference>
<keyword evidence="12" id="KW-0131">Cell cycle</keyword>
<keyword evidence="5 17" id="KW-0812">Transmembrane</keyword>
<feature type="compositionally biased region" description="Acidic residues" evidence="16">
    <location>
        <begin position="360"/>
        <end position="380"/>
    </location>
</feature>
<keyword evidence="7" id="KW-0159">Chromosome partition</keyword>
<evidence type="ECO:0000256" key="9">
    <source>
        <dbReference type="ARBA" id="ARBA00022989"/>
    </source>
</evidence>
<dbReference type="GO" id="GO:0005524">
    <property type="term" value="F:ATP binding"/>
    <property type="evidence" value="ECO:0007669"/>
    <property type="project" value="UniProtKB-UniRule"/>
</dbReference>
<organism evidence="19 20">
    <name type="scientific">Eubacterium ruminantium</name>
    <dbReference type="NCBI Taxonomy" id="42322"/>
    <lineage>
        <taxon>Bacteria</taxon>
        <taxon>Bacillati</taxon>
        <taxon>Bacillota</taxon>
        <taxon>Clostridia</taxon>
        <taxon>Eubacteriales</taxon>
        <taxon>Eubacteriaceae</taxon>
        <taxon>Eubacterium</taxon>
    </lineage>
</organism>
<dbReference type="OrthoDB" id="9807790at2"/>
<dbReference type="PANTHER" id="PTHR22683:SF41">
    <property type="entry name" value="DNA TRANSLOCASE FTSK"/>
    <property type="match status" value="1"/>
</dbReference>
<evidence type="ECO:0000256" key="2">
    <source>
        <dbReference type="ARBA" id="ARBA00006474"/>
    </source>
</evidence>
<dbReference type="Gene3D" id="3.40.50.300">
    <property type="entry name" value="P-loop containing nucleotide triphosphate hydrolases"/>
    <property type="match status" value="1"/>
</dbReference>
<dbReference type="Pfam" id="PF09397">
    <property type="entry name" value="FtsK_gamma"/>
    <property type="match status" value="1"/>
</dbReference>
<dbReference type="InterPro" id="IPR002543">
    <property type="entry name" value="FtsK_dom"/>
</dbReference>
<dbReference type="InterPro" id="IPR036388">
    <property type="entry name" value="WH-like_DNA-bd_sf"/>
</dbReference>
<comment type="subcellular location">
    <subcellularLocation>
        <location evidence="1">Cell membrane</location>
        <topology evidence="1">Multi-pass membrane protein</topology>
    </subcellularLocation>
</comment>
<dbReference type="SUPFAM" id="SSF52540">
    <property type="entry name" value="P-loop containing nucleoside triphosphate hydrolases"/>
    <property type="match status" value="1"/>
</dbReference>
<dbReference type="InterPro" id="IPR018541">
    <property type="entry name" value="Ftsk_gamma"/>
</dbReference>
<dbReference type="CDD" id="cd01127">
    <property type="entry name" value="TrwB_TraG_TraD_VirD4"/>
    <property type="match status" value="1"/>
</dbReference>
<evidence type="ECO:0000256" key="4">
    <source>
        <dbReference type="ARBA" id="ARBA00022618"/>
    </source>
</evidence>
<comment type="similarity">
    <text evidence="2">Belongs to the FtsK/SpoIIIE/SftA family.</text>
</comment>
<feature type="compositionally biased region" description="Low complexity" evidence="16">
    <location>
        <begin position="878"/>
        <end position="892"/>
    </location>
</feature>
<feature type="transmembrane region" description="Helical" evidence="17">
    <location>
        <begin position="142"/>
        <end position="158"/>
    </location>
</feature>
<dbReference type="Pfam" id="PF17854">
    <property type="entry name" value="FtsK_alpha"/>
    <property type="match status" value="1"/>
</dbReference>
<evidence type="ECO:0000256" key="7">
    <source>
        <dbReference type="ARBA" id="ARBA00022829"/>
    </source>
</evidence>
<feature type="transmembrane region" description="Helical" evidence="17">
    <location>
        <begin position="104"/>
        <end position="122"/>
    </location>
</feature>
<dbReference type="InterPro" id="IPR027417">
    <property type="entry name" value="P-loop_NTPase"/>
</dbReference>
<evidence type="ECO:0000256" key="11">
    <source>
        <dbReference type="ARBA" id="ARBA00023136"/>
    </source>
</evidence>
<evidence type="ECO:0000259" key="18">
    <source>
        <dbReference type="PROSITE" id="PS50901"/>
    </source>
</evidence>
<reference evidence="19 20" key="1">
    <citation type="submission" date="2017-02" db="EMBL/GenBank/DDBJ databases">
        <authorList>
            <person name="Peterson S.W."/>
        </authorList>
    </citation>
    <scope>NUCLEOTIDE SEQUENCE [LARGE SCALE GENOMIC DNA]</scope>
    <source>
        <strain evidence="19 20">ATCC 17233</strain>
    </source>
</reference>
<dbReference type="InterPro" id="IPR050206">
    <property type="entry name" value="FtsK/SpoIIIE/SftA"/>
</dbReference>
<dbReference type="GO" id="GO:0005886">
    <property type="term" value="C:plasma membrane"/>
    <property type="evidence" value="ECO:0007669"/>
    <property type="project" value="UniProtKB-SubCell"/>
</dbReference>
<keyword evidence="20" id="KW-1185">Reference proteome</keyword>
<feature type="binding site" evidence="15">
    <location>
        <begin position="638"/>
        <end position="645"/>
    </location>
    <ligand>
        <name>ATP</name>
        <dbReference type="ChEBI" id="CHEBI:30616"/>
    </ligand>
</feature>
<keyword evidence="10" id="KW-0238">DNA-binding</keyword>
<dbReference type="Pfam" id="PF01580">
    <property type="entry name" value="FtsK_SpoIIIE"/>
    <property type="match status" value="1"/>
</dbReference>
<accession>A0A1T4LWV1</accession>
<dbReference type="SMART" id="SM00382">
    <property type="entry name" value="AAA"/>
    <property type="match status" value="1"/>
</dbReference>
<feature type="domain" description="FtsK" evidence="18">
    <location>
        <begin position="620"/>
        <end position="818"/>
    </location>
</feature>
<dbReference type="InterPro" id="IPR003593">
    <property type="entry name" value="AAA+_ATPase"/>
</dbReference>
<feature type="region of interest" description="Disordered" evidence="16">
    <location>
        <begin position="873"/>
        <end position="900"/>
    </location>
</feature>
<feature type="transmembrane region" description="Helical" evidence="17">
    <location>
        <begin position="165"/>
        <end position="187"/>
    </location>
</feature>
<evidence type="ECO:0000256" key="12">
    <source>
        <dbReference type="ARBA" id="ARBA00023306"/>
    </source>
</evidence>
<dbReference type="SUPFAM" id="SSF103473">
    <property type="entry name" value="MFS general substrate transporter"/>
    <property type="match status" value="1"/>
</dbReference>
<dbReference type="InterPro" id="IPR025199">
    <property type="entry name" value="FtsK_4TM"/>
</dbReference>